<dbReference type="PIRSF" id="PIRSF002181">
    <property type="entry name" value="Ribosomal_L13"/>
    <property type="match status" value="1"/>
</dbReference>
<dbReference type="InterPro" id="IPR036899">
    <property type="entry name" value="Ribosomal_uL13_sf"/>
</dbReference>
<evidence type="ECO:0000256" key="4">
    <source>
        <dbReference type="HAMAP-Rule" id="MF_01366"/>
    </source>
</evidence>
<dbReference type="PANTHER" id="PTHR11545:SF3">
    <property type="entry name" value="LARGE RIBOSOMAL SUBUNIT PROTEIN UL13"/>
    <property type="match status" value="1"/>
</dbReference>
<dbReference type="HAMAP" id="MF_01366">
    <property type="entry name" value="Ribosomal_uL13"/>
    <property type="match status" value="1"/>
</dbReference>
<comment type="similarity">
    <text evidence="1 4">Belongs to the universal ribosomal protein uL13 family.</text>
</comment>
<comment type="function">
    <text evidence="4">This protein is one of the early assembly proteins of the 50S ribosomal subunit, although it is not seen to bind rRNA by itself. It is important during the early stages of 50S assembly.</text>
</comment>
<dbReference type="GeneID" id="24875539"/>
<dbReference type="InterPro" id="IPR005823">
    <property type="entry name" value="Ribosomal_uL13_bac-type"/>
</dbReference>
<evidence type="ECO:0000313" key="5">
    <source>
        <dbReference type="EMBL" id="AJZ75655.1"/>
    </source>
</evidence>
<dbReference type="SUPFAM" id="SSF52161">
    <property type="entry name" value="Ribosomal protein L13"/>
    <property type="match status" value="1"/>
</dbReference>
<reference evidence="5 6" key="1">
    <citation type="journal article" date="2016" name="Sci. Rep.">
        <title>A novel ammonia-oxidizing archaeon from wastewater treatment plant: Its enrichment, physiological and genomic characteristics.</title>
        <authorList>
            <person name="Li Y."/>
            <person name="Ding K."/>
            <person name="Wen X."/>
            <person name="Zhang B."/>
            <person name="Shen B."/>
            <person name="Yang Y."/>
        </authorList>
    </citation>
    <scope>NUCLEOTIDE SEQUENCE [LARGE SCALE GENOMIC DNA]</scope>
    <source>
        <strain evidence="5 6">SAT1</strain>
    </source>
</reference>
<dbReference type="Proteomes" id="UP000266745">
    <property type="component" value="Chromosome"/>
</dbReference>
<keyword evidence="3 4" id="KW-0687">Ribonucleoprotein</keyword>
<protein>
    <recommendedName>
        <fullName evidence="4">Large ribosomal subunit protein uL13</fullName>
    </recommendedName>
</protein>
<dbReference type="InterPro" id="IPR005822">
    <property type="entry name" value="Ribosomal_uL13"/>
</dbReference>
<dbReference type="Pfam" id="PF00572">
    <property type="entry name" value="Ribosomal_L13"/>
    <property type="match status" value="1"/>
</dbReference>
<dbReference type="CDD" id="cd00392">
    <property type="entry name" value="Ribosomal_L13"/>
    <property type="match status" value="1"/>
</dbReference>
<dbReference type="NCBIfam" id="TIGR01077">
    <property type="entry name" value="L13_A_E"/>
    <property type="match status" value="1"/>
</dbReference>
<keyword evidence="6" id="KW-1185">Reference proteome</keyword>
<dbReference type="GO" id="GO:0022625">
    <property type="term" value="C:cytosolic large ribosomal subunit"/>
    <property type="evidence" value="ECO:0007669"/>
    <property type="project" value="UniProtKB-UniRule"/>
</dbReference>
<evidence type="ECO:0000313" key="6">
    <source>
        <dbReference type="Proteomes" id="UP000266745"/>
    </source>
</evidence>
<dbReference type="GO" id="GO:0017148">
    <property type="term" value="P:negative regulation of translation"/>
    <property type="evidence" value="ECO:0007669"/>
    <property type="project" value="TreeGrafter"/>
</dbReference>
<dbReference type="KEGG" id="tah:SU86_003915"/>
<comment type="subunit">
    <text evidence="4">Part of the 50S ribosomal subunit.</text>
</comment>
<keyword evidence="2 4" id="KW-0689">Ribosomal protein</keyword>
<dbReference type="PANTHER" id="PTHR11545">
    <property type="entry name" value="RIBOSOMAL PROTEIN L13"/>
    <property type="match status" value="1"/>
</dbReference>
<dbReference type="GO" id="GO:0003735">
    <property type="term" value="F:structural constituent of ribosome"/>
    <property type="evidence" value="ECO:0007669"/>
    <property type="project" value="UniProtKB-UniRule"/>
</dbReference>
<dbReference type="STRING" id="1603555.SU86_003915"/>
<dbReference type="NCBIfam" id="NF005004">
    <property type="entry name" value="PRK06394.1"/>
    <property type="match status" value="1"/>
</dbReference>
<dbReference type="Gene3D" id="3.90.1180.10">
    <property type="entry name" value="Ribosomal protein L13"/>
    <property type="match status" value="1"/>
</dbReference>
<sequence>MDKQQSVIVDGTNLLAGRLSSNVAKLLLQGNRVTVVNCEKILISGNRRNIIQNYKDFLSISSILHPEHGPYHPRRPDTIMSRMIRGMLPRKKPSGDAALRRLRTYIGVPSGLGSSEKTTFDNAKITRPQSNYTSMSDLALEVGWSR</sequence>
<organism evidence="5 6">
    <name type="scientific">Candidatus Nitrosotenuis cloacae</name>
    <dbReference type="NCBI Taxonomy" id="1603555"/>
    <lineage>
        <taxon>Archaea</taxon>
        <taxon>Nitrososphaerota</taxon>
        <taxon>Candidatus Nitrosotenuis</taxon>
    </lineage>
</organism>
<dbReference type="GO" id="GO:0006412">
    <property type="term" value="P:translation"/>
    <property type="evidence" value="ECO:0007669"/>
    <property type="project" value="UniProtKB-UniRule"/>
</dbReference>
<dbReference type="RefSeq" id="WP_048188508.1">
    <property type="nucleotide sequence ID" value="NZ_CP011097.1"/>
</dbReference>
<dbReference type="EMBL" id="CP011097">
    <property type="protein sequence ID" value="AJZ75655.1"/>
    <property type="molecule type" value="Genomic_DNA"/>
</dbReference>
<accession>A0A3G1B6B2</accession>
<dbReference type="GO" id="GO:0003729">
    <property type="term" value="F:mRNA binding"/>
    <property type="evidence" value="ECO:0007669"/>
    <property type="project" value="TreeGrafter"/>
</dbReference>
<evidence type="ECO:0000256" key="2">
    <source>
        <dbReference type="ARBA" id="ARBA00022980"/>
    </source>
</evidence>
<evidence type="ECO:0000256" key="3">
    <source>
        <dbReference type="ARBA" id="ARBA00023274"/>
    </source>
</evidence>
<gene>
    <name evidence="4" type="primary">rpl13</name>
    <name evidence="5" type="ORF">SU86_003915</name>
</gene>
<name>A0A3G1B6B2_9ARCH</name>
<dbReference type="AlphaFoldDB" id="A0A3G1B6B2"/>
<dbReference type="InterPro" id="IPR005755">
    <property type="entry name" value="Ribosomal_uL13_euk/arc"/>
</dbReference>
<evidence type="ECO:0000256" key="1">
    <source>
        <dbReference type="ARBA" id="ARBA00006227"/>
    </source>
</evidence>
<proteinExistence type="inferred from homology"/>